<dbReference type="EMBL" id="PYWC01000049">
    <property type="protein sequence ID" value="PWW75246.1"/>
    <property type="molecule type" value="Genomic_DNA"/>
</dbReference>
<feature type="compositionally biased region" description="Polar residues" evidence="1">
    <location>
        <begin position="151"/>
        <end position="160"/>
    </location>
</feature>
<name>A0A317SP64_9PEZI</name>
<sequence>MTKIPREPPHPRSQPALHVGNMRRRRRDVPYDLTGTEKARTKSQRTEPDCPKPVGTRPNDSSSCEKSSLATIASHALARQPIRPRMNGGIPVNSSYTDLDLERDAQAQPDIDICDESGHKYQNSHASGETDTDTKRDVEEIGVEEERTTSERYQQSWTGP</sequence>
<accession>A0A317SP64</accession>
<protein>
    <submittedName>
        <fullName evidence="2">Uncharacterized protein</fullName>
    </submittedName>
</protein>
<dbReference type="Proteomes" id="UP000246991">
    <property type="component" value="Unassembled WGS sequence"/>
</dbReference>
<feature type="compositionally biased region" description="Polar residues" evidence="1">
    <location>
        <begin position="120"/>
        <end position="129"/>
    </location>
</feature>
<evidence type="ECO:0000313" key="3">
    <source>
        <dbReference type="Proteomes" id="UP000246991"/>
    </source>
</evidence>
<feature type="compositionally biased region" description="Basic and acidic residues" evidence="1">
    <location>
        <begin position="1"/>
        <end position="10"/>
    </location>
</feature>
<comment type="caution">
    <text evidence="2">The sequence shown here is derived from an EMBL/GenBank/DDBJ whole genome shotgun (WGS) entry which is preliminary data.</text>
</comment>
<organism evidence="2 3">
    <name type="scientific">Tuber magnatum</name>
    <name type="common">white Piedmont truffle</name>
    <dbReference type="NCBI Taxonomy" id="42249"/>
    <lineage>
        <taxon>Eukaryota</taxon>
        <taxon>Fungi</taxon>
        <taxon>Dikarya</taxon>
        <taxon>Ascomycota</taxon>
        <taxon>Pezizomycotina</taxon>
        <taxon>Pezizomycetes</taxon>
        <taxon>Pezizales</taxon>
        <taxon>Tuberaceae</taxon>
        <taxon>Tuber</taxon>
    </lineage>
</organism>
<keyword evidence="3" id="KW-1185">Reference proteome</keyword>
<reference evidence="2 3" key="1">
    <citation type="submission" date="2018-03" db="EMBL/GenBank/DDBJ databases">
        <title>Genomes of Pezizomycetes fungi and the evolution of truffles.</title>
        <authorList>
            <person name="Murat C."/>
            <person name="Payen T."/>
            <person name="Noel B."/>
            <person name="Kuo A."/>
            <person name="Martin F.M."/>
        </authorList>
    </citation>
    <scope>NUCLEOTIDE SEQUENCE [LARGE SCALE GENOMIC DNA]</scope>
    <source>
        <strain evidence="2">091103-1</strain>
    </source>
</reference>
<proteinExistence type="predicted"/>
<evidence type="ECO:0000313" key="2">
    <source>
        <dbReference type="EMBL" id="PWW75246.1"/>
    </source>
</evidence>
<evidence type="ECO:0000256" key="1">
    <source>
        <dbReference type="SAM" id="MobiDB-lite"/>
    </source>
</evidence>
<feature type="compositionally biased region" description="Polar residues" evidence="1">
    <location>
        <begin position="58"/>
        <end position="71"/>
    </location>
</feature>
<feature type="region of interest" description="Disordered" evidence="1">
    <location>
        <begin position="1"/>
        <end position="160"/>
    </location>
</feature>
<gene>
    <name evidence="2" type="ORF">C7212DRAFT_345236</name>
</gene>
<feature type="compositionally biased region" description="Basic and acidic residues" evidence="1">
    <location>
        <begin position="132"/>
        <end position="150"/>
    </location>
</feature>
<feature type="compositionally biased region" description="Basic and acidic residues" evidence="1">
    <location>
        <begin position="35"/>
        <end position="50"/>
    </location>
</feature>
<dbReference type="AlphaFoldDB" id="A0A317SP64"/>